<feature type="region of interest" description="Disordered" evidence="1">
    <location>
        <begin position="62"/>
        <end position="88"/>
    </location>
</feature>
<sequence>MIDLRPDGGNAGGQVVGGRQPRGSGQAGYAHWKGASGGTGAVIVLISKKKLPAQYLRGLRGFFTPNSASPARQPARSGLQNQTQRKAS</sequence>
<reference evidence="2 3" key="1">
    <citation type="submission" date="2017-01" db="EMBL/GenBank/DDBJ databases">
        <title>Genome sequence of Rhodoferax antarcticus ANT.BR, a psychrophilic purple nonsulfur bacterium from an Antarctic microbial mat.</title>
        <authorList>
            <person name="Baker J."/>
            <person name="Riester C."/>
            <person name="Skinner B."/>
            <person name="Newell A."/>
            <person name="Swingley W."/>
            <person name="Madigan M."/>
            <person name="Jung D."/>
            <person name="Asao M."/>
            <person name="Chen M."/>
            <person name="Loughlin P."/>
            <person name="Pan H."/>
            <person name="Lin S."/>
            <person name="Li N."/>
            <person name="Shaw J."/>
            <person name="Prado M."/>
            <person name="Sherman C."/>
            <person name="Li X."/>
            <person name="Tang J."/>
            <person name="Blankenship R."/>
            <person name="Zhao T."/>
            <person name="Touchman J."/>
            <person name="Sattley M."/>
        </authorList>
    </citation>
    <scope>NUCLEOTIDE SEQUENCE [LARGE SCALE GENOMIC DNA]</scope>
    <source>
        <strain evidence="2 3">ANT.BR</strain>
    </source>
</reference>
<proteinExistence type="predicted"/>
<feature type="compositionally biased region" description="Polar residues" evidence="1">
    <location>
        <begin position="78"/>
        <end position="88"/>
    </location>
</feature>
<feature type="region of interest" description="Disordered" evidence="1">
    <location>
        <begin position="1"/>
        <end position="31"/>
    </location>
</feature>
<dbReference type="Proteomes" id="UP000185911">
    <property type="component" value="Unassembled WGS sequence"/>
</dbReference>
<evidence type="ECO:0000313" key="2">
    <source>
        <dbReference type="EMBL" id="OLP06640.1"/>
    </source>
</evidence>
<name>A0A1Q8YFI4_9BURK</name>
<evidence type="ECO:0000313" key="3">
    <source>
        <dbReference type="Proteomes" id="UP000185911"/>
    </source>
</evidence>
<protein>
    <submittedName>
        <fullName evidence="2">Uncharacterized protein</fullName>
    </submittedName>
</protein>
<organism evidence="2 3">
    <name type="scientific">Rhodoferax antarcticus ANT.BR</name>
    <dbReference type="NCBI Taxonomy" id="1111071"/>
    <lineage>
        <taxon>Bacteria</taxon>
        <taxon>Pseudomonadati</taxon>
        <taxon>Pseudomonadota</taxon>
        <taxon>Betaproteobacteria</taxon>
        <taxon>Burkholderiales</taxon>
        <taxon>Comamonadaceae</taxon>
        <taxon>Rhodoferax</taxon>
    </lineage>
</organism>
<dbReference type="AlphaFoldDB" id="A0A1Q8YFI4"/>
<evidence type="ECO:0000256" key="1">
    <source>
        <dbReference type="SAM" id="MobiDB-lite"/>
    </source>
</evidence>
<accession>A0A1Q8YFI4</accession>
<gene>
    <name evidence="2" type="ORF">BLL52_2876</name>
</gene>
<dbReference type="EMBL" id="MSYM01000013">
    <property type="protein sequence ID" value="OLP06640.1"/>
    <property type="molecule type" value="Genomic_DNA"/>
</dbReference>
<keyword evidence="3" id="KW-1185">Reference proteome</keyword>
<comment type="caution">
    <text evidence="2">The sequence shown here is derived from an EMBL/GenBank/DDBJ whole genome shotgun (WGS) entry which is preliminary data.</text>
</comment>